<dbReference type="InterPro" id="IPR027417">
    <property type="entry name" value="P-loop_NTPase"/>
</dbReference>
<dbReference type="GO" id="GO:0051603">
    <property type="term" value="P:proteolysis involved in protein catabolic process"/>
    <property type="evidence" value="ECO:0007669"/>
    <property type="project" value="TreeGrafter"/>
</dbReference>
<dbReference type="SMART" id="SM00382">
    <property type="entry name" value="AAA"/>
    <property type="match status" value="1"/>
</dbReference>
<organism evidence="9 10">
    <name type="scientific">Micrococcus terreus</name>
    <dbReference type="NCBI Taxonomy" id="574650"/>
    <lineage>
        <taxon>Bacteria</taxon>
        <taxon>Bacillati</taxon>
        <taxon>Actinomycetota</taxon>
        <taxon>Actinomycetes</taxon>
        <taxon>Micrococcales</taxon>
        <taxon>Micrococcaceae</taxon>
        <taxon>Micrococcus</taxon>
    </lineage>
</organism>
<dbReference type="HAMAP" id="MF_00175">
    <property type="entry name" value="ClpX"/>
    <property type="match status" value="1"/>
</dbReference>
<keyword evidence="5 6" id="KW-0143">Chaperone</keyword>
<dbReference type="CDD" id="cd19497">
    <property type="entry name" value="RecA-like_ClpX"/>
    <property type="match status" value="1"/>
</dbReference>
<dbReference type="GO" id="GO:0009376">
    <property type="term" value="C:HslUV protease complex"/>
    <property type="evidence" value="ECO:0007669"/>
    <property type="project" value="TreeGrafter"/>
</dbReference>
<dbReference type="PANTHER" id="PTHR48102">
    <property type="entry name" value="ATP-DEPENDENT CLP PROTEASE ATP-BINDING SUBUNIT CLPX-LIKE, MITOCHONDRIAL-RELATED"/>
    <property type="match status" value="1"/>
</dbReference>
<dbReference type="Pfam" id="PF06689">
    <property type="entry name" value="zf-C4_ClpX"/>
    <property type="match status" value="1"/>
</dbReference>
<keyword evidence="2 6" id="KW-0547">Nucleotide-binding</keyword>
<proteinExistence type="inferred from homology"/>
<dbReference type="InterPro" id="IPR059188">
    <property type="entry name" value="Znf_CLPX-like"/>
</dbReference>
<evidence type="ECO:0000259" key="8">
    <source>
        <dbReference type="PROSITE" id="PS51902"/>
    </source>
</evidence>
<reference evidence="9 10" key="1">
    <citation type="submission" date="2016-10" db="EMBL/GenBank/DDBJ databases">
        <authorList>
            <person name="de Groot N.N."/>
        </authorList>
    </citation>
    <scope>NUCLEOTIDE SEQUENCE [LARGE SCALE GENOMIC DNA]</scope>
    <source>
        <strain evidence="9 10">CGMCC 1.7054</strain>
    </source>
</reference>
<keyword evidence="4 6" id="KW-0067">ATP-binding</keyword>
<dbReference type="InterPro" id="IPR019489">
    <property type="entry name" value="Clp_ATPase_C"/>
</dbReference>
<protein>
    <recommendedName>
        <fullName evidence="6">ATP-dependent Clp protease ATP-binding subunit ClpX</fullName>
    </recommendedName>
</protein>
<dbReference type="Pfam" id="PF07724">
    <property type="entry name" value="AAA_2"/>
    <property type="match status" value="1"/>
</dbReference>
<feature type="binding site" evidence="6 7">
    <location>
        <position position="13"/>
    </location>
    <ligand>
        <name>Zn(2+)</name>
        <dbReference type="ChEBI" id="CHEBI:29105"/>
    </ligand>
</feature>
<evidence type="ECO:0000256" key="6">
    <source>
        <dbReference type="HAMAP-Rule" id="MF_00175"/>
    </source>
</evidence>
<dbReference type="SUPFAM" id="SSF57716">
    <property type="entry name" value="Glucocorticoid receptor-like (DNA-binding domain)"/>
    <property type="match status" value="1"/>
</dbReference>
<keyword evidence="10" id="KW-1185">Reference proteome</keyword>
<comment type="function">
    <text evidence="6">ATP-dependent specificity component of the Clp protease. It directs the protease to specific substrates. Can perform chaperone functions in the absence of ClpP.</text>
</comment>
<dbReference type="STRING" id="574650.SAMN04487966_10272"/>
<dbReference type="Gene3D" id="6.20.220.10">
    <property type="entry name" value="ClpX chaperone, C4-type zinc finger domain"/>
    <property type="match status" value="1"/>
</dbReference>
<evidence type="ECO:0000256" key="3">
    <source>
        <dbReference type="ARBA" id="ARBA00022833"/>
    </source>
</evidence>
<dbReference type="GO" id="GO:0140662">
    <property type="term" value="F:ATP-dependent protein folding chaperone"/>
    <property type="evidence" value="ECO:0007669"/>
    <property type="project" value="InterPro"/>
</dbReference>
<keyword evidence="1 6" id="KW-0479">Metal-binding</keyword>
<dbReference type="FunFam" id="1.10.8.60:FF:000002">
    <property type="entry name" value="ATP-dependent Clp protease ATP-binding subunit ClpX"/>
    <property type="match status" value="1"/>
</dbReference>
<dbReference type="SMART" id="SM01086">
    <property type="entry name" value="ClpB_D2-small"/>
    <property type="match status" value="1"/>
</dbReference>
<evidence type="ECO:0000256" key="1">
    <source>
        <dbReference type="ARBA" id="ARBA00022723"/>
    </source>
</evidence>
<keyword evidence="3 6" id="KW-0862">Zinc</keyword>
<dbReference type="GO" id="GO:0046983">
    <property type="term" value="F:protein dimerization activity"/>
    <property type="evidence" value="ECO:0007669"/>
    <property type="project" value="UniProtKB-UniRule"/>
</dbReference>
<dbReference type="Proteomes" id="UP000198881">
    <property type="component" value="Unassembled WGS sequence"/>
</dbReference>
<dbReference type="GO" id="GO:0005524">
    <property type="term" value="F:ATP binding"/>
    <property type="evidence" value="ECO:0007669"/>
    <property type="project" value="UniProtKB-UniRule"/>
</dbReference>
<sequence length="438" mass="47849">MARIGESADLLKCSFCGKSQKQVRKLIAGPGVYICDECIELCNEIIEEELAEVVETAEVELPKPKEIYAFLEEYVIGQDAAKRSLAVAVYNHYKRIRGGHTAGKESSFAEHLEQHASLEDSLSDVEVGKSNILMVGPTGSGKTYLAQTLARMLNVPFAVADATSLTEAGYVGEDVENILLKLIQAADYDVKKAEQGIIYIDEIDKISRKSENPSITRDVSGEGVQQALLKILEGTVASVPPQGGRKHPHQEFLQIDTSNVLFIVAGAFAGLDEIIGSRAGRKGIGFGAPLNHLGSGDVTYSEVRPEDLLKFGLIPEFIGRLPVITTVENLDRASLIQILTEPKNALLKQYQKMFLLDGVELQFDQDALDAVVEQAEERGTGARGLRSIMEEVLKPVMFDLPSRDDIATVVITADVVRDGAEPTLISREVDRKRRNKSA</sequence>
<evidence type="ECO:0000256" key="5">
    <source>
        <dbReference type="ARBA" id="ARBA00023186"/>
    </source>
</evidence>
<dbReference type="OrthoDB" id="9804062at2"/>
<dbReference type="Gene3D" id="3.40.50.300">
    <property type="entry name" value="P-loop containing nucleotide triphosphate hydrolases"/>
    <property type="match status" value="1"/>
</dbReference>
<dbReference type="EMBL" id="FPCG01000002">
    <property type="protein sequence ID" value="SFV20895.1"/>
    <property type="molecule type" value="Genomic_DNA"/>
</dbReference>
<comment type="subunit">
    <text evidence="6">Component of the ClpX-ClpP complex. Forms a hexameric ring that, in the presence of ATP, binds to fourteen ClpP subunits assembled into a disk-like structure with a central cavity, resembling the structure of eukaryotic proteasomes.</text>
</comment>
<dbReference type="GO" id="GO:0008270">
    <property type="term" value="F:zinc ion binding"/>
    <property type="evidence" value="ECO:0007669"/>
    <property type="project" value="UniProtKB-UniRule"/>
</dbReference>
<dbReference type="RefSeq" id="WP_091694216.1">
    <property type="nucleotide sequence ID" value="NZ_CAMIGK010000002.1"/>
</dbReference>
<evidence type="ECO:0000256" key="7">
    <source>
        <dbReference type="PROSITE-ProRule" id="PRU01250"/>
    </source>
</evidence>
<feature type="binding site" evidence="6 7">
    <location>
        <position position="16"/>
    </location>
    <ligand>
        <name>Zn(2+)</name>
        <dbReference type="ChEBI" id="CHEBI:29105"/>
    </ligand>
</feature>
<comment type="similarity">
    <text evidence="6 7">Belongs to the ClpX chaperone family.</text>
</comment>
<dbReference type="AlphaFoldDB" id="A0A1I7MG45"/>
<feature type="binding site" evidence="6 7">
    <location>
        <position position="38"/>
    </location>
    <ligand>
        <name>Zn(2+)</name>
        <dbReference type="ChEBI" id="CHEBI:29105"/>
    </ligand>
</feature>
<feature type="domain" description="ClpX-type ZB" evidence="8">
    <location>
        <begin position="1"/>
        <end position="54"/>
    </location>
</feature>
<name>A0A1I7MG45_9MICC</name>
<accession>A0A1I7MG45</accession>
<dbReference type="NCBIfam" id="NF003745">
    <property type="entry name" value="PRK05342.1"/>
    <property type="match status" value="1"/>
</dbReference>
<evidence type="ECO:0000313" key="10">
    <source>
        <dbReference type="Proteomes" id="UP000198881"/>
    </source>
</evidence>
<gene>
    <name evidence="6" type="primary">clpX</name>
    <name evidence="9" type="ORF">SAMN04487966_10272</name>
</gene>
<keyword evidence="9" id="KW-0645">Protease</keyword>
<dbReference type="InterPro" id="IPR050052">
    <property type="entry name" value="ATP-dep_Clp_protease_ClpX"/>
</dbReference>
<evidence type="ECO:0000256" key="4">
    <source>
        <dbReference type="ARBA" id="ARBA00022840"/>
    </source>
</evidence>
<dbReference type="InterPro" id="IPR003593">
    <property type="entry name" value="AAA+_ATPase"/>
</dbReference>
<dbReference type="GO" id="GO:0051082">
    <property type="term" value="F:unfolded protein binding"/>
    <property type="evidence" value="ECO:0007669"/>
    <property type="project" value="UniProtKB-UniRule"/>
</dbReference>
<dbReference type="GO" id="GO:0008233">
    <property type="term" value="F:peptidase activity"/>
    <property type="evidence" value="ECO:0007669"/>
    <property type="project" value="UniProtKB-KW"/>
</dbReference>
<dbReference type="Gene3D" id="1.10.8.60">
    <property type="match status" value="1"/>
</dbReference>
<evidence type="ECO:0000256" key="2">
    <source>
        <dbReference type="ARBA" id="ARBA00022741"/>
    </source>
</evidence>
<dbReference type="InterPro" id="IPR010603">
    <property type="entry name" value="Znf_CppX_C4"/>
</dbReference>
<dbReference type="FunFam" id="3.40.50.300:FF:000005">
    <property type="entry name" value="ATP-dependent Clp protease ATP-binding subunit ClpX"/>
    <property type="match status" value="1"/>
</dbReference>
<dbReference type="InterPro" id="IPR004487">
    <property type="entry name" value="Clp_protease_ATP-bd_su_ClpX"/>
</dbReference>
<dbReference type="NCBIfam" id="TIGR00382">
    <property type="entry name" value="clpX"/>
    <property type="match status" value="1"/>
</dbReference>
<dbReference type="GO" id="GO:0051301">
    <property type="term" value="P:cell division"/>
    <property type="evidence" value="ECO:0007669"/>
    <property type="project" value="TreeGrafter"/>
</dbReference>
<dbReference type="InterPro" id="IPR038366">
    <property type="entry name" value="Znf_CppX_C4_sf"/>
</dbReference>
<feature type="binding site" evidence="6 7">
    <location>
        <position position="35"/>
    </location>
    <ligand>
        <name>Zn(2+)</name>
        <dbReference type="ChEBI" id="CHEBI:29105"/>
    </ligand>
</feature>
<dbReference type="SUPFAM" id="SSF52540">
    <property type="entry name" value="P-loop containing nucleoside triphosphate hydrolases"/>
    <property type="match status" value="1"/>
</dbReference>
<dbReference type="SMART" id="SM00994">
    <property type="entry name" value="zf-C4_ClpX"/>
    <property type="match status" value="1"/>
</dbReference>
<feature type="binding site" evidence="6">
    <location>
        <begin position="137"/>
        <end position="144"/>
    </location>
    <ligand>
        <name>ATP</name>
        <dbReference type="ChEBI" id="CHEBI:30616"/>
    </ligand>
</feature>
<dbReference type="Pfam" id="PF10431">
    <property type="entry name" value="ClpB_D2-small"/>
    <property type="match status" value="1"/>
</dbReference>
<dbReference type="InterPro" id="IPR003959">
    <property type="entry name" value="ATPase_AAA_core"/>
</dbReference>
<dbReference type="PROSITE" id="PS51902">
    <property type="entry name" value="CLPX_ZB"/>
    <property type="match status" value="1"/>
</dbReference>
<keyword evidence="9" id="KW-0378">Hydrolase</keyword>
<dbReference type="GO" id="GO:0016887">
    <property type="term" value="F:ATP hydrolysis activity"/>
    <property type="evidence" value="ECO:0007669"/>
    <property type="project" value="InterPro"/>
</dbReference>
<dbReference type="InterPro" id="IPR046425">
    <property type="entry name" value="ClpX_bact"/>
</dbReference>
<evidence type="ECO:0000313" key="9">
    <source>
        <dbReference type="EMBL" id="SFV20895.1"/>
    </source>
</evidence>
<dbReference type="PANTHER" id="PTHR48102:SF7">
    <property type="entry name" value="ATP-DEPENDENT CLP PROTEASE ATP-BINDING SUBUNIT CLPX-LIKE, MITOCHONDRIAL"/>
    <property type="match status" value="1"/>
</dbReference>